<dbReference type="InterPro" id="IPR029058">
    <property type="entry name" value="AB_hydrolase_fold"/>
</dbReference>
<dbReference type="InParanoid" id="I7M2Y6"/>
<dbReference type="STRING" id="312017.I7M2Y6"/>
<dbReference type="InterPro" id="IPR000073">
    <property type="entry name" value="AB_hydrolase_1"/>
</dbReference>
<dbReference type="SUPFAM" id="SSF53474">
    <property type="entry name" value="alpha/beta-Hydrolases"/>
    <property type="match status" value="1"/>
</dbReference>
<dbReference type="GO" id="GO:0016787">
    <property type="term" value="F:hydrolase activity"/>
    <property type="evidence" value="ECO:0007669"/>
    <property type="project" value="UniProtKB-KW"/>
</dbReference>
<dbReference type="Gene3D" id="3.40.50.1820">
    <property type="entry name" value="alpha/beta hydrolase"/>
    <property type="match status" value="1"/>
</dbReference>
<evidence type="ECO:0000259" key="1">
    <source>
        <dbReference type="Pfam" id="PF00561"/>
    </source>
</evidence>
<dbReference type="EMBL" id="GG662564">
    <property type="protein sequence ID" value="EAS01633.1"/>
    <property type="molecule type" value="Genomic_DNA"/>
</dbReference>
<name>I7M2Y6_TETTS</name>
<organism evidence="2 3">
    <name type="scientific">Tetrahymena thermophila (strain SB210)</name>
    <dbReference type="NCBI Taxonomy" id="312017"/>
    <lineage>
        <taxon>Eukaryota</taxon>
        <taxon>Sar</taxon>
        <taxon>Alveolata</taxon>
        <taxon>Ciliophora</taxon>
        <taxon>Intramacronucleata</taxon>
        <taxon>Oligohymenophorea</taxon>
        <taxon>Hymenostomatida</taxon>
        <taxon>Tetrahymenina</taxon>
        <taxon>Tetrahymenidae</taxon>
        <taxon>Tetrahymena</taxon>
    </lineage>
</organism>
<protein>
    <submittedName>
        <fullName evidence="2">Alpha/beta fold hydrolase</fullName>
    </submittedName>
</protein>
<proteinExistence type="predicted"/>
<accession>I7M2Y6</accession>
<evidence type="ECO:0000313" key="2">
    <source>
        <dbReference type="EMBL" id="EAS01633.1"/>
    </source>
</evidence>
<dbReference type="FunCoup" id="I7M2Y6">
    <property type="interactions" value="1"/>
</dbReference>
<gene>
    <name evidence="2" type="ORF">TTHERM_00933220</name>
</gene>
<keyword evidence="3" id="KW-1185">Reference proteome</keyword>
<dbReference type="InterPro" id="IPR050266">
    <property type="entry name" value="AB_hydrolase_sf"/>
</dbReference>
<dbReference type="Proteomes" id="UP000009168">
    <property type="component" value="Unassembled WGS sequence"/>
</dbReference>
<keyword evidence="2" id="KW-0378">Hydrolase</keyword>
<dbReference type="ESTHER" id="tetts-q23yl3">
    <property type="family name" value="AlphaBeta_hydrolase"/>
</dbReference>
<feature type="domain" description="AB hydrolase-1" evidence="1">
    <location>
        <begin position="28"/>
        <end position="265"/>
    </location>
</feature>
<dbReference type="HOGENOM" id="CLU_020336_13_1_1"/>
<reference evidence="3" key="1">
    <citation type="journal article" date="2006" name="PLoS Biol.">
        <title>Macronuclear genome sequence of the ciliate Tetrahymena thermophila, a model eukaryote.</title>
        <authorList>
            <person name="Eisen J.A."/>
            <person name="Coyne R.S."/>
            <person name="Wu M."/>
            <person name="Wu D."/>
            <person name="Thiagarajan M."/>
            <person name="Wortman J.R."/>
            <person name="Badger J.H."/>
            <person name="Ren Q."/>
            <person name="Amedeo P."/>
            <person name="Jones K.M."/>
            <person name="Tallon L.J."/>
            <person name="Delcher A.L."/>
            <person name="Salzberg S.L."/>
            <person name="Silva J.C."/>
            <person name="Haas B.J."/>
            <person name="Majoros W.H."/>
            <person name="Farzad M."/>
            <person name="Carlton J.M."/>
            <person name="Smith R.K. Jr."/>
            <person name="Garg J."/>
            <person name="Pearlman R.E."/>
            <person name="Karrer K.M."/>
            <person name="Sun L."/>
            <person name="Manning G."/>
            <person name="Elde N.C."/>
            <person name="Turkewitz A.P."/>
            <person name="Asai D.J."/>
            <person name="Wilkes D.E."/>
            <person name="Wang Y."/>
            <person name="Cai H."/>
            <person name="Collins K."/>
            <person name="Stewart B.A."/>
            <person name="Lee S.R."/>
            <person name="Wilamowska K."/>
            <person name="Weinberg Z."/>
            <person name="Ruzzo W.L."/>
            <person name="Wloga D."/>
            <person name="Gaertig J."/>
            <person name="Frankel J."/>
            <person name="Tsao C.-C."/>
            <person name="Gorovsky M.A."/>
            <person name="Keeling P.J."/>
            <person name="Waller R.F."/>
            <person name="Patron N.J."/>
            <person name="Cherry J.M."/>
            <person name="Stover N.A."/>
            <person name="Krieger C.J."/>
            <person name="del Toro C."/>
            <person name="Ryder H.F."/>
            <person name="Williamson S.C."/>
            <person name="Barbeau R.A."/>
            <person name="Hamilton E.P."/>
            <person name="Orias E."/>
        </authorList>
    </citation>
    <scope>NUCLEOTIDE SEQUENCE [LARGE SCALE GENOMIC DNA]</scope>
    <source>
        <strain evidence="3">SB210</strain>
    </source>
</reference>
<dbReference type="PANTHER" id="PTHR43798">
    <property type="entry name" value="MONOACYLGLYCEROL LIPASE"/>
    <property type="match status" value="1"/>
</dbReference>
<sequence length="291" mass="33727">MMDQKVDSGEILSYRKYTAISSVNNPKNILLIHGNFCGQRNWDPFLKYLKEYNVYTLDLRGFGKSTYNHQIESLFDFAKDVVSFCEKQNLNKIQIIGWSLGGAVAMSVALLQPTLIETMILMASVNLQGFPFMSKAGRVKDVIEIKKRLQKIGNLLTRENQQFVFENIIQDRILPKNNQCEEGFLDIIFDQLFSQRNYVDATAYLGIWDISDRCQDIKCPILIYHGTEDIVITYDNAVYNYQTLAKYNPKTYLFTLDGGSHAPVYEVPQQMYQIFDYFIKNHKINQINSRL</sequence>
<dbReference type="AlphaFoldDB" id="I7M2Y6"/>
<dbReference type="GeneID" id="7839803"/>
<dbReference type="KEGG" id="tet:TTHERM_00933220"/>
<dbReference type="OMA" id="HETISYR"/>
<dbReference type="OrthoDB" id="408373at2759"/>
<dbReference type="Pfam" id="PF00561">
    <property type="entry name" value="Abhydrolase_1"/>
    <property type="match status" value="1"/>
</dbReference>
<dbReference type="RefSeq" id="XP_001021878.1">
    <property type="nucleotide sequence ID" value="XM_001021878.3"/>
</dbReference>
<evidence type="ECO:0000313" key="3">
    <source>
        <dbReference type="Proteomes" id="UP000009168"/>
    </source>
</evidence>
<dbReference type="PRINTS" id="PR00111">
    <property type="entry name" value="ABHYDROLASE"/>
</dbReference>